<feature type="compositionally biased region" description="Basic residues" evidence="1">
    <location>
        <begin position="91"/>
        <end position="110"/>
    </location>
</feature>
<feature type="compositionally biased region" description="Basic residues" evidence="1">
    <location>
        <begin position="59"/>
        <end position="70"/>
    </location>
</feature>
<organism evidence="2">
    <name type="scientific">marine metagenome</name>
    <dbReference type="NCBI Taxonomy" id="408172"/>
    <lineage>
        <taxon>unclassified sequences</taxon>
        <taxon>metagenomes</taxon>
        <taxon>ecological metagenomes</taxon>
    </lineage>
</organism>
<feature type="compositionally biased region" description="Basic residues" evidence="1">
    <location>
        <begin position="1"/>
        <end position="12"/>
    </location>
</feature>
<feature type="non-terminal residue" evidence="2">
    <location>
        <position position="110"/>
    </location>
</feature>
<feature type="compositionally biased region" description="Basic and acidic residues" evidence="1">
    <location>
        <begin position="71"/>
        <end position="86"/>
    </location>
</feature>
<feature type="compositionally biased region" description="Basic and acidic residues" evidence="1">
    <location>
        <begin position="23"/>
        <end position="33"/>
    </location>
</feature>
<reference evidence="2" key="1">
    <citation type="submission" date="2018-05" db="EMBL/GenBank/DDBJ databases">
        <authorList>
            <person name="Lanie J.A."/>
            <person name="Ng W.-L."/>
            <person name="Kazmierczak K.M."/>
            <person name="Andrzejewski T.M."/>
            <person name="Davidsen T.M."/>
            <person name="Wayne K.J."/>
            <person name="Tettelin H."/>
            <person name="Glass J.I."/>
            <person name="Rusch D."/>
            <person name="Podicherti R."/>
            <person name="Tsui H.-C.T."/>
            <person name="Winkler M.E."/>
        </authorList>
    </citation>
    <scope>NUCLEOTIDE SEQUENCE</scope>
</reference>
<evidence type="ECO:0000256" key="1">
    <source>
        <dbReference type="SAM" id="MobiDB-lite"/>
    </source>
</evidence>
<feature type="region of interest" description="Disordered" evidence="1">
    <location>
        <begin position="1"/>
        <end position="110"/>
    </location>
</feature>
<accession>A0A383E0V3</accession>
<proteinExistence type="predicted"/>
<gene>
    <name evidence="2" type="ORF">METZ01_LOCUS503280</name>
</gene>
<name>A0A383E0V3_9ZZZZ</name>
<feature type="compositionally biased region" description="Basic residues" evidence="1">
    <location>
        <begin position="34"/>
        <end position="45"/>
    </location>
</feature>
<feature type="non-terminal residue" evidence="2">
    <location>
        <position position="1"/>
    </location>
</feature>
<dbReference type="EMBL" id="UINC01221896">
    <property type="protein sequence ID" value="SVE50426.1"/>
    <property type="molecule type" value="Genomic_DNA"/>
</dbReference>
<dbReference type="AlphaFoldDB" id="A0A383E0V3"/>
<protein>
    <submittedName>
        <fullName evidence="2">Uncharacterized protein</fullName>
    </submittedName>
</protein>
<sequence>RLQRRCRYRPLLRRCPPLDPQDEPGRGRQGDRVQHHRRDPQRHRGGSLGNPGRPQDRHLRLHRRLSRNRRGRDDVRRDLRLDEHPWGRGFGVRHRSGGRTGARHHRAPGL</sequence>
<evidence type="ECO:0000313" key="2">
    <source>
        <dbReference type="EMBL" id="SVE50426.1"/>
    </source>
</evidence>